<evidence type="ECO:0000313" key="1">
    <source>
        <dbReference type="EMBL" id="GBP88420.1"/>
    </source>
</evidence>
<dbReference type="AlphaFoldDB" id="A0A4C1ZKK6"/>
<gene>
    <name evidence="1" type="ORF">EVAR_67681_1</name>
</gene>
<proteinExistence type="predicted"/>
<protein>
    <submittedName>
        <fullName evidence="1">Uncharacterized protein</fullName>
    </submittedName>
</protein>
<reference evidence="1 2" key="1">
    <citation type="journal article" date="2019" name="Commun. Biol.">
        <title>The bagworm genome reveals a unique fibroin gene that provides high tensile strength.</title>
        <authorList>
            <person name="Kono N."/>
            <person name="Nakamura H."/>
            <person name="Ohtoshi R."/>
            <person name="Tomita M."/>
            <person name="Numata K."/>
            <person name="Arakawa K."/>
        </authorList>
    </citation>
    <scope>NUCLEOTIDE SEQUENCE [LARGE SCALE GENOMIC DNA]</scope>
</reference>
<organism evidence="1 2">
    <name type="scientific">Eumeta variegata</name>
    <name type="common">Bagworm moth</name>
    <name type="synonym">Eumeta japonica</name>
    <dbReference type="NCBI Taxonomy" id="151549"/>
    <lineage>
        <taxon>Eukaryota</taxon>
        <taxon>Metazoa</taxon>
        <taxon>Ecdysozoa</taxon>
        <taxon>Arthropoda</taxon>
        <taxon>Hexapoda</taxon>
        <taxon>Insecta</taxon>
        <taxon>Pterygota</taxon>
        <taxon>Neoptera</taxon>
        <taxon>Endopterygota</taxon>
        <taxon>Lepidoptera</taxon>
        <taxon>Glossata</taxon>
        <taxon>Ditrysia</taxon>
        <taxon>Tineoidea</taxon>
        <taxon>Psychidae</taxon>
        <taxon>Oiketicinae</taxon>
        <taxon>Eumeta</taxon>
    </lineage>
</organism>
<sequence>METDLIHQISPKSFSVLQSVAGPSSDQVKRDCFSAPSSQCSNLPKILIRLHDNYMAPRATAPRAVSLGRSWLQMKNIRHSLLAGQLETVVTDDNGRERRMNLLYKALSEWF</sequence>
<keyword evidence="2" id="KW-1185">Reference proteome</keyword>
<dbReference type="Proteomes" id="UP000299102">
    <property type="component" value="Unassembled WGS sequence"/>
</dbReference>
<dbReference type="EMBL" id="BGZK01001932">
    <property type="protein sequence ID" value="GBP88420.1"/>
    <property type="molecule type" value="Genomic_DNA"/>
</dbReference>
<name>A0A4C1ZKK6_EUMVA</name>
<evidence type="ECO:0000313" key="2">
    <source>
        <dbReference type="Proteomes" id="UP000299102"/>
    </source>
</evidence>
<accession>A0A4C1ZKK6</accession>
<comment type="caution">
    <text evidence="1">The sequence shown here is derived from an EMBL/GenBank/DDBJ whole genome shotgun (WGS) entry which is preliminary data.</text>
</comment>